<feature type="compositionally biased region" description="Basic residues" evidence="1">
    <location>
        <begin position="444"/>
        <end position="458"/>
    </location>
</feature>
<evidence type="ECO:0000259" key="2">
    <source>
        <dbReference type="Pfam" id="PF08719"/>
    </source>
</evidence>
<dbReference type="PANTHER" id="PTHR48134">
    <property type="entry name" value="GLYCOPROTEIN 96-92-RELATED-RELATED"/>
    <property type="match status" value="1"/>
</dbReference>
<dbReference type="CDD" id="cd15457">
    <property type="entry name" value="NADAR"/>
    <property type="match status" value="1"/>
</dbReference>
<feature type="compositionally biased region" description="Basic and acidic residues" evidence="1">
    <location>
        <begin position="525"/>
        <end position="549"/>
    </location>
</feature>
<sequence length="602" mass="68435">MEYLVDYPVRRNVGFIFSKHHHLMGTRRVSSPNGDFTLFFTIQSPFSNFHPCRFQETAMDGSRRKFSCVEQYYMYSKALSAGDKTAAERIMSERDPKKMKRIGMEVVGFNREFEVYAGRSASTHAFFDSWITSCRVFTFRRHLGNRIICARMVSSGLPINSPDAVNPSRWRGKNRLGSLMDAVREKLWTNDEYRSQREEVEAQMNLFPGYADLYFSSNITRSRHSTDGAVEAKSDEIHENVRRRGSGDSLRAKRRAQAEEELIEAVCVEKRRRSEHESSDTKKIETLSAVATSQVHSTECRNGSSSIQPLQNVARPISTEGNNNNACKSAGQKINKSQALLDVVDHSIQEILLPGEGAAAVTVSEAVVTTDDTNTNIQVEAAERLRKIPATEDTEEVIRPEDLEFKNGRGGSGRKRTAEKREATDVPKEKRRKRGDSGTLSRSRSTHKKTRSRSSPKRSQKDNGERVRGRKSGHKERTRKDEKNDEEKKSHRRRRSSEEKSRTRSRSRSGRKDSIRNDTKRKHGSSSEHTRDVRNEEKNKTVEEKKDSKPGNSVPTSLTTAVRPAEEEMFGPPTVAFSKAEKMNNLLNRMKKKQSLQSGQIK</sequence>
<feature type="domain" description="NADAR" evidence="2">
    <location>
        <begin position="43"/>
        <end position="111"/>
    </location>
</feature>
<protein>
    <recommendedName>
        <fullName evidence="2">NADAR domain-containing protein</fullName>
    </recommendedName>
</protein>
<feature type="compositionally biased region" description="Basic and acidic residues" evidence="1">
    <location>
        <begin position="419"/>
        <end position="428"/>
    </location>
</feature>
<evidence type="ECO:0000313" key="3">
    <source>
        <dbReference type="EMBL" id="KAK6767244.1"/>
    </source>
</evidence>
<dbReference type="SUPFAM" id="SSF143990">
    <property type="entry name" value="YbiA-like"/>
    <property type="match status" value="1"/>
</dbReference>
<evidence type="ECO:0000256" key="1">
    <source>
        <dbReference type="SAM" id="MobiDB-lite"/>
    </source>
</evidence>
<evidence type="ECO:0000313" key="4">
    <source>
        <dbReference type="Proteomes" id="UP001303046"/>
    </source>
</evidence>
<accession>A0ABR1EX77</accession>
<dbReference type="PANTHER" id="PTHR48134:SF2">
    <property type="entry name" value="OS04G0609100 PROTEIN"/>
    <property type="match status" value="1"/>
</dbReference>
<proteinExistence type="predicted"/>
<gene>
    <name evidence="3" type="primary">Necator_2022.05.29.01.07.g40</name>
    <name evidence="3" type="ORF">RB195_026488</name>
</gene>
<reference evidence="3 4" key="1">
    <citation type="submission" date="2023-08" db="EMBL/GenBank/DDBJ databases">
        <title>A Necator americanus chromosomal reference genome.</title>
        <authorList>
            <person name="Ilik V."/>
            <person name="Petrzelkova K.J."/>
            <person name="Pardy F."/>
            <person name="Fuh T."/>
            <person name="Niatou-Singa F.S."/>
            <person name="Gouil Q."/>
            <person name="Baker L."/>
            <person name="Ritchie M.E."/>
            <person name="Jex A.R."/>
            <person name="Gazzola D."/>
            <person name="Li H."/>
            <person name="Toshio Fujiwara R."/>
            <person name="Zhan B."/>
            <person name="Aroian R.V."/>
            <person name="Pafco B."/>
            <person name="Schwarz E.M."/>
        </authorList>
    </citation>
    <scope>NUCLEOTIDE SEQUENCE [LARGE SCALE GENOMIC DNA]</scope>
    <source>
        <strain evidence="3 4">Aroian</strain>
        <tissue evidence="3">Whole animal</tissue>
    </source>
</reference>
<dbReference type="InterPro" id="IPR012816">
    <property type="entry name" value="NADAR"/>
</dbReference>
<dbReference type="Pfam" id="PF08719">
    <property type="entry name" value="NADAR"/>
    <property type="match status" value="1"/>
</dbReference>
<dbReference type="EMBL" id="JAVFWL010000007">
    <property type="protein sequence ID" value="KAK6767244.1"/>
    <property type="molecule type" value="Genomic_DNA"/>
</dbReference>
<dbReference type="Gene3D" id="1.10.357.40">
    <property type="entry name" value="YbiA-like"/>
    <property type="match status" value="1"/>
</dbReference>
<comment type="caution">
    <text evidence="3">The sequence shown here is derived from an EMBL/GenBank/DDBJ whole genome shotgun (WGS) entry which is preliminary data.</text>
</comment>
<feature type="compositionally biased region" description="Basic and acidic residues" evidence="1">
    <location>
        <begin position="478"/>
        <end position="489"/>
    </location>
</feature>
<feature type="compositionally biased region" description="Basic residues" evidence="1">
    <location>
        <begin position="468"/>
        <end position="477"/>
    </location>
</feature>
<organism evidence="3 4">
    <name type="scientific">Necator americanus</name>
    <name type="common">Human hookworm</name>
    <dbReference type="NCBI Taxonomy" id="51031"/>
    <lineage>
        <taxon>Eukaryota</taxon>
        <taxon>Metazoa</taxon>
        <taxon>Ecdysozoa</taxon>
        <taxon>Nematoda</taxon>
        <taxon>Chromadorea</taxon>
        <taxon>Rhabditida</taxon>
        <taxon>Rhabditina</taxon>
        <taxon>Rhabditomorpha</taxon>
        <taxon>Strongyloidea</taxon>
        <taxon>Ancylostomatidae</taxon>
        <taxon>Bunostominae</taxon>
        <taxon>Necator</taxon>
    </lineage>
</organism>
<feature type="compositionally biased region" description="Basic and acidic residues" evidence="1">
    <location>
        <begin position="392"/>
        <end position="407"/>
    </location>
</feature>
<feature type="compositionally biased region" description="Polar residues" evidence="1">
    <location>
        <begin position="550"/>
        <end position="560"/>
    </location>
</feature>
<dbReference type="InterPro" id="IPR037238">
    <property type="entry name" value="YbiA-like_sf"/>
</dbReference>
<feature type="region of interest" description="Disordered" evidence="1">
    <location>
        <begin position="392"/>
        <end position="574"/>
    </location>
</feature>
<name>A0ABR1EX77_NECAM</name>
<keyword evidence="4" id="KW-1185">Reference proteome</keyword>
<dbReference type="Proteomes" id="UP001303046">
    <property type="component" value="Unassembled WGS sequence"/>
</dbReference>